<gene>
    <name evidence="2" type="ORF">MNB_SUP05-SYMBIONT-4-1158</name>
</gene>
<dbReference type="Pfam" id="PF00665">
    <property type="entry name" value="rve"/>
    <property type="match status" value="1"/>
</dbReference>
<dbReference type="PROSITE" id="PS50994">
    <property type="entry name" value="INTEGRASE"/>
    <property type="match status" value="1"/>
</dbReference>
<name>A0A1W1DYV9_9ZZZZ</name>
<dbReference type="GO" id="GO:0003676">
    <property type="term" value="F:nucleic acid binding"/>
    <property type="evidence" value="ECO:0007669"/>
    <property type="project" value="InterPro"/>
</dbReference>
<evidence type="ECO:0000313" key="2">
    <source>
        <dbReference type="EMBL" id="SFV86885.1"/>
    </source>
</evidence>
<evidence type="ECO:0000259" key="1">
    <source>
        <dbReference type="PROSITE" id="PS50994"/>
    </source>
</evidence>
<dbReference type="InterPro" id="IPR036397">
    <property type="entry name" value="RNaseH_sf"/>
</dbReference>
<proteinExistence type="predicted"/>
<dbReference type="InterPro" id="IPR039537">
    <property type="entry name" value="Retrotran_Ty1/copia-like"/>
</dbReference>
<feature type="domain" description="Integrase catalytic" evidence="1">
    <location>
        <begin position="125"/>
        <end position="308"/>
    </location>
</feature>
<dbReference type="InterPro" id="IPR012337">
    <property type="entry name" value="RNaseH-like_sf"/>
</dbReference>
<dbReference type="PANTHER" id="PTHR42648">
    <property type="entry name" value="TRANSPOSASE, PUTATIVE-RELATED"/>
    <property type="match status" value="1"/>
</dbReference>
<dbReference type="GO" id="GO:0015074">
    <property type="term" value="P:DNA integration"/>
    <property type="evidence" value="ECO:0007669"/>
    <property type="project" value="InterPro"/>
</dbReference>
<dbReference type="InterPro" id="IPR001584">
    <property type="entry name" value="Integrase_cat-core"/>
</dbReference>
<dbReference type="Gene3D" id="3.30.420.10">
    <property type="entry name" value="Ribonuclease H-like superfamily/Ribonuclease H"/>
    <property type="match status" value="1"/>
</dbReference>
<dbReference type="SUPFAM" id="SSF53098">
    <property type="entry name" value="Ribonuclease H-like"/>
    <property type="match status" value="1"/>
</dbReference>
<dbReference type="AlphaFoldDB" id="A0A1W1DYV9"/>
<protein>
    <submittedName>
        <fullName evidence="2">Mobile element protein</fullName>
    </submittedName>
</protein>
<dbReference type="EMBL" id="FPHY01000117">
    <property type="protein sequence ID" value="SFV86885.1"/>
    <property type="molecule type" value="Genomic_DNA"/>
</dbReference>
<dbReference type="PANTHER" id="PTHR42648:SF12">
    <property type="entry name" value="BLL1855 PROTEIN"/>
    <property type="match status" value="1"/>
</dbReference>
<reference evidence="2" key="1">
    <citation type="submission" date="2016-10" db="EMBL/GenBank/DDBJ databases">
        <authorList>
            <person name="de Groot N.N."/>
        </authorList>
    </citation>
    <scope>NUCLEOTIDE SEQUENCE</scope>
</reference>
<sequence length="308" mass="35944">MKQNYHINANTNSHSRAIIHRAKDSNVTLAQRFQVSTKTIAKWRNRDFVKDKTSRPKTIHYALSATEREIIRVVRTLTWLELDDLSDSISACIPNANRSNVYRTLLHFGINKVPQEKKQQASTFKEYEPGYLHIDVTYLPKLEGKKQYLFVAIDRATRLLYFKVYDNKTAANAVEFLNHCKDFYPFTISHILTDNGLEFTDKFVGKNKQVSGDHKFDKLCSLSEIEHRLTKPATPKTNGMVERVNGTIKNATVKASIYYNFNRRHGGLRKEIKVRTPYEALEYWYNLKPDLFIREPDMFRNVVFENRG</sequence>
<accession>A0A1W1DYV9</accession>
<organism evidence="2">
    <name type="scientific">hydrothermal vent metagenome</name>
    <dbReference type="NCBI Taxonomy" id="652676"/>
    <lineage>
        <taxon>unclassified sequences</taxon>
        <taxon>metagenomes</taxon>
        <taxon>ecological metagenomes</taxon>
    </lineage>
</organism>